<dbReference type="OrthoDB" id="9808408at2"/>
<dbReference type="Gene3D" id="3.30.450.270">
    <property type="match status" value="1"/>
</dbReference>
<dbReference type="PROSITE" id="PS50887">
    <property type="entry name" value="GGDEF"/>
    <property type="match status" value="1"/>
</dbReference>
<dbReference type="PROSITE" id="PS50046">
    <property type="entry name" value="PHYTOCHROME_2"/>
    <property type="match status" value="1"/>
</dbReference>
<dbReference type="PANTHER" id="PTHR46663">
    <property type="entry name" value="DIGUANYLATE CYCLASE DGCT-RELATED"/>
    <property type="match status" value="1"/>
</dbReference>
<dbReference type="STRING" id="1123397.SAMN05660831_00459"/>
<dbReference type="GO" id="GO:0006355">
    <property type="term" value="P:regulation of DNA-templated transcription"/>
    <property type="evidence" value="ECO:0007669"/>
    <property type="project" value="InterPro"/>
</dbReference>
<dbReference type="Pfam" id="PF00990">
    <property type="entry name" value="GGDEF"/>
    <property type="match status" value="1"/>
</dbReference>
<dbReference type="NCBIfam" id="TIGR00254">
    <property type="entry name" value="GGDEF"/>
    <property type="match status" value="1"/>
</dbReference>
<dbReference type="CDD" id="cd01949">
    <property type="entry name" value="GGDEF"/>
    <property type="match status" value="1"/>
</dbReference>
<dbReference type="RefSeq" id="WP_159432998.1">
    <property type="nucleotide sequence ID" value="NZ_FOMJ01000001.1"/>
</dbReference>
<evidence type="ECO:0000256" key="3">
    <source>
        <dbReference type="ARBA" id="ARBA00022606"/>
    </source>
</evidence>
<dbReference type="SUPFAM" id="SSF55073">
    <property type="entry name" value="Nucleotide cyclase"/>
    <property type="match status" value="1"/>
</dbReference>
<organism evidence="8 9">
    <name type="scientific">Thiohalospira halophila DSM 15071</name>
    <dbReference type="NCBI Taxonomy" id="1123397"/>
    <lineage>
        <taxon>Bacteria</taxon>
        <taxon>Pseudomonadati</taxon>
        <taxon>Pseudomonadota</taxon>
        <taxon>Gammaproteobacteria</taxon>
        <taxon>Thiohalospirales</taxon>
        <taxon>Thiohalospiraceae</taxon>
        <taxon>Thiohalospira</taxon>
    </lineage>
</organism>
<dbReference type="InterPro" id="IPR001294">
    <property type="entry name" value="Phytochrome"/>
</dbReference>
<dbReference type="GO" id="GO:0003824">
    <property type="term" value="F:catalytic activity"/>
    <property type="evidence" value="ECO:0007669"/>
    <property type="project" value="UniProtKB-ARBA"/>
</dbReference>
<dbReference type="Pfam" id="PF01590">
    <property type="entry name" value="GAF"/>
    <property type="match status" value="1"/>
</dbReference>
<dbReference type="InterPro" id="IPR052163">
    <property type="entry name" value="DGC-Regulatory_Protein"/>
</dbReference>
<dbReference type="GO" id="GO:0009881">
    <property type="term" value="F:photoreceptor activity"/>
    <property type="evidence" value="ECO:0007669"/>
    <property type="project" value="UniProtKB-KW"/>
</dbReference>
<feature type="domain" description="GGDEF" evidence="7">
    <location>
        <begin position="546"/>
        <end position="687"/>
    </location>
</feature>
<dbReference type="SMART" id="SM00065">
    <property type="entry name" value="GAF"/>
    <property type="match status" value="1"/>
</dbReference>
<dbReference type="InterPro" id="IPR003018">
    <property type="entry name" value="GAF"/>
</dbReference>
<proteinExistence type="predicted"/>
<dbReference type="Pfam" id="PF08446">
    <property type="entry name" value="PAS_2"/>
    <property type="match status" value="1"/>
</dbReference>
<evidence type="ECO:0000256" key="2">
    <source>
        <dbReference type="ARBA" id="ARBA00022543"/>
    </source>
</evidence>
<keyword evidence="4" id="KW-0157">Chromophore</keyword>
<dbReference type="PRINTS" id="PR01033">
    <property type="entry name" value="PHYTOCHROME"/>
</dbReference>
<dbReference type="EMBL" id="FOMJ01000001">
    <property type="protein sequence ID" value="SFD01659.1"/>
    <property type="molecule type" value="Genomic_DNA"/>
</dbReference>
<dbReference type="SUPFAM" id="SSF55781">
    <property type="entry name" value="GAF domain-like"/>
    <property type="match status" value="2"/>
</dbReference>
<dbReference type="InterPro" id="IPR043128">
    <property type="entry name" value="Rev_trsase/Diguanyl_cyclase"/>
</dbReference>
<dbReference type="PANTHER" id="PTHR46663:SF3">
    <property type="entry name" value="SLL0267 PROTEIN"/>
    <property type="match status" value="1"/>
</dbReference>
<dbReference type="Gene3D" id="3.30.70.270">
    <property type="match status" value="1"/>
</dbReference>
<dbReference type="InterPro" id="IPR000160">
    <property type="entry name" value="GGDEF_dom"/>
</dbReference>
<evidence type="ECO:0000259" key="6">
    <source>
        <dbReference type="PROSITE" id="PS50046"/>
    </source>
</evidence>
<dbReference type="Proteomes" id="UP000198611">
    <property type="component" value="Unassembled WGS sequence"/>
</dbReference>
<dbReference type="InterPro" id="IPR043150">
    <property type="entry name" value="Phytochrome_PHY_sf"/>
</dbReference>
<sequence>MNHVDLDNCAQEPIATPGSIQPFGALLVLEPADYTIRFASANAGDHLPGAPDVASLPGRPLTDWLPCAGTLARMDRALEQRPRATATLSVGEAKNPAALHLTGHRSAEGLVVELERLPDCGAEATEQKVDRLDRFLQQLATWHDPDSLLAFAAGELREAAGVARAMVYRFDADYNGTISSELTDGRPQRYQGQRFPASDIPEQARTLYRHNRVRVIPDTAYTPVPLLAEEGRTEAPDLGLALLRSVSPIHLEYLGNLDVRATLALSILDEQGDLWGMLVCHHDEPRDFPPAVRDYGAMLGELLSAHLPLLRLRREQETVERGLERVNELLADLPRADDLIPYLHRQSEALLAAFAADGMMLCLRGECHTMGEQPPAGIRSALETAVDSRGDGERIFATSKLGELAGHNGTGWAAGALYVPLANHGNDYLCFLRREQIETIDWAGNPNKAVERNPDTGRLSPRKSFDLWQEEVRGQSLAWQGHHIKMAEKLSQLVGLHQGYKVRQALETEARLHHQAHHDALTGLPNRVLLLDRIEQAMERVGRHGHSLGLLFTDLDGFKAINDSLGHDAGDRVLVEVANRLSAELRDCDTLARLGGDEFVILAEAGSPAEAREALGGIAERVIATVARPLEKESGSPRLGTSIGIAHYALPEAGSASVSAEQLLREADVAMYEAKRTGRNRYAFASDD</sequence>
<evidence type="ECO:0000256" key="5">
    <source>
        <dbReference type="ARBA" id="ARBA00023170"/>
    </source>
</evidence>
<evidence type="ECO:0000256" key="4">
    <source>
        <dbReference type="ARBA" id="ARBA00022991"/>
    </source>
</evidence>
<evidence type="ECO:0000256" key="1">
    <source>
        <dbReference type="ARBA" id="ARBA00001946"/>
    </source>
</evidence>
<dbReference type="InterPro" id="IPR013654">
    <property type="entry name" value="PAS_2"/>
</dbReference>
<keyword evidence="2" id="KW-0600">Photoreceptor protein</keyword>
<dbReference type="InterPro" id="IPR013515">
    <property type="entry name" value="Phytochrome_cen-reg"/>
</dbReference>
<gene>
    <name evidence="8" type="ORF">SAMN05660831_00459</name>
</gene>
<dbReference type="InterPro" id="IPR016132">
    <property type="entry name" value="Phyto_chromo_attachment"/>
</dbReference>
<protein>
    <submittedName>
        <fullName evidence="8">Diguanylate cyclase (GGDEF) domain-containing protein</fullName>
    </submittedName>
</protein>
<dbReference type="InterPro" id="IPR029016">
    <property type="entry name" value="GAF-like_dom_sf"/>
</dbReference>
<dbReference type="GO" id="GO:0009584">
    <property type="term" value="P:detection of visible light"/>
    <property type="evidence" value="ECO:0007669"/>
    <property type="project" value="InterPro"/>
</dbReference>
<dbReference type="SMART" id="SM00267">
    <property type="entry name" value="GGDEF"/>
    <property type="match status" value="1"/>
</dbReference>
<feature type="domain" description="Phytochrome chromophore attachment site" evidence="6">
    <location>
        <begin position="144"/>
        <end position="302"/>
    </location>
</feature>
<evidence type="ECO:0000313" key="9">
    <source>
        <dbReference type="Proteomes" id="UP000198611"/>
    </source>
</evidence>
<dbReference type="InterPro" id="IPR035965">
    <property type="entry name" value="PAS-like_dom_sf"/>
</dbReference>
<dbReference type="InterPro" id="IPR029787">
    <property type="entry name" value="Nucleotide_cyclase"/>
</dbReference>
<keyword evidence="5" id="KW-0675">Receptor</keyword>
<keyword evidence="3" id="KW-0716">Sensory transduction</keyword>
<dbReference type="Gene3D" id="3.30.450.40">
    <property type="match status" value="1"/>
</dbReference>
<name>A0A1I1NVM0_9GAMM</name>
<dbReference type="FunFam" id="3.30.70.270:FF:000001">
    <property type="entry name" value="Diguanylate cyclase domain protein"/>
    <property type="match status" value="1"/>
</dbReference>
<dbReference type="Gene3D" id="3.30.450.20">
    <property type="entry name" value="PAS domain"/>
    <property type="match status" value="1"/>
</dbReference>
<dbReference type="AlphaFoldDB" id="A0A1I1NVM0"/>
<evidence type="ECO:0000313" key="8">
    <source>
        <dbReference type="EMBL" id="SFD01659.1"/>
    </source>
</evidence>
<dbReference type="Pfam" id="PF00360">
    <property type="entry name" value="PHY"/>
    <property type="match status" value="1"/>
</dbReference>
<evidence type="ECO:0000259" key="7">
    <source>
        <dbReference type="PROSITE" id="PS50887"/>
    </source>
</evidence>
<keyword evidence="9" id="KW-1185">Reference proteome</keyword>
<reference evidence="8 9" key="1">
    <citation type="submission" date="2016-10" db="EMBL/GenBank/DDBJ databases">
        <authorList>
            <person name="de Groot N.N."/>
        </authorList>
    </citation>
    <scope>NUCLEOTIDE SEQUENCE [LARGE SCALE GENOMIC DNA]</scope>
    <source>
        <strain evidence="8 9">HL3</strain>
    </source>
</reference>
<comment type="cofactor">
    <cofactor evidence="1">
        <name>Mg(2+)</name>
        <dbReference type="ChEBI" id="CHEBI:18420"/>
    </cofactor>
</comment>
<dbReference type="SUPFAM" id="SSF55785">
    <property type="entry name" value="PYP-like sensor domain (PAS domain)"/>
    <property type="match status" value="1"/>
</dbReference>
<accession>A0A1I1NVM0</accession>